<keyword evidence="3" id="KW-0732">Signal</keyword>
<dbReference type="SMART" id="SM00268">
    <property type="entry name" value="ACTIN"/>
    <property type="match status" value="1"/>
</dbReference>
<dbReference type="InterPro" id="IPR004000">
    <property type="entry name" value="Actin"/>
</dbReference>
<dbReference type="PANTHER" id="PTHR11937">
    <property type="entry name" value="ACTIN"/>
    <property type="match status" value="1"/>
</dbReference>
<evidence type="ECO:0000256" key="1">
    <source>
        <dbReference type="RuleBase" id="RU000487"/>
    </source>
</evidence>
<proteinExistence type="inferred from homology"/>
<evidence type="ECO:0000313" key="4">
    <source>
        <dbReference type="EMBL" id="CCC50374.1"/>
    </source>
</evidence>
<organism evidence="4">
    <name type="scientific">Trypanosoma vivax (strain Y486)</name>
    <dbReference type="NCBI Taxonomy" id="1055687"/>
    <lineage>
        <taxon>Eukaryota</taxon>
        <taxon>Discoba</taxon>
        <taxon>Euglenozoa</taxon>
        <taxon>Kinetoplastea</taxon>
        <taxon>Metakinetoplastina</taxon>
        <taxon>Trypanosomatida</taxon>
        <taxon>Trypanosomatidae</taxon>
        <taxon>Trypanosoma</taxon>
        <taxon>Duttonella</taxon>
    </lineage>
</organism>
<evidence type="ECO:0000256" key="2">
    <source>
        <dbReference type="SAM" id="MobiDB-lite"/>
    </source>
</evidence>
<comment type="similarity">
    <text evidence="1">Belongs to the actin family.</text>
</comment>
<sequence>MCLLGNGLKSVFLAFAIIIFVTSQEMRIPEGTSKVLANVSLPDEVAVVHRQAAVVDIGACTTRVGFSGDDSPRINEPTCVILGDSQDGRQCLRRAYEMRASGGVVRVIEGSEVNWEAMEELLTHLSEVLQLNNKELFTPLLLTEKMFVPRVQRQRLTEILMEKLGTQALYFASSPTLALYASGTCSGVSVEMGYNACHVVPVFQGCPIFHAAHALNYCGNFFTRYMMESGPALPDVVHPQHRLDVWQHLKEKHCEACPSSTVFHRMRVTEAGGNGKLDEEQDAQGDASRGSLGYASPSPVVHHQLPDGTIITLGSNRFVPAEMLFDPSLVQGNELSKSQALIEHFEHLRTFSSPQGLHQLFVESVRKCDMDLHSMMYNSIHLSGGGSLLRGLLDRLQDEVASISGHQVRMRAFTERRNAAFVGGSILASLPTFQDFWVTRAVYEEFGPSAVMRRCL</sequence>
<dbReference type="Gene3D" id="3.30.420.40">
    <property type="match status" value="2"/>
</dbReference>
<feature type="signal peptide" evidence="3">
    <location>
        <begin position="1"/>
        <end position="23"/>
    </location>
</feature>
<feature type="region of interest" description="Disordered" evidence="2">
    <location>
        <begin position="272"/>
        <end position="293"/>
    </location>
</feature>
<accession>G0U271</accession>
<dbReference type="InterPro" id="IPR043129">
    <property type="entry name" value="ATPase_NBD"/>
</dbReference>
<dbReference type="VEuPathDB" id="TriTrypDB:TvY486_0901970"/>
<dbReference type="AlphaFoldDB" id="G0U271"/>
<reference evidence="4" key="1">
    <citation type="journal article" date="2012" name="Proc. Natl. Acad. Sci. U.S.A.">
        <title>Antigenic diversity is generated by distinct evolutionary mechanisms in African trypanosome species.</title>
        <authorList>
            <person name="Jackson A.P."/>
            <person name="Berry A."/>
            <person name="Aslett M."/>
            <person name="Allison H.C."/>
            <person name="Burton P."/>
            <person name="Vavrova-Anderson J."/>
            <person name="Brown R."/>
            <person name="Browne H."/>
            <person name="Corton N."/>
            <person name="Hauser H."/>
            <person name="Gamble J."/>
            <person name="Gilderthorp R."/>
            <person name="Marcello L."/>
            <person name="McQuillan J."/>
            <person name="Otto T.D."/>
            <person name="Quail M.A."/>
            <person name="Sanders M.J."/>
            <person name="van Tonder A."/>
            <person name="Ginger M.L."/>
            <person name="Field M.C."/>
            <person name="Barry J.D."/>
            <person name="Hertz-Fowler C."/>
            <person name="Berriman M."/>
        </authorList>
    </citation>
    <scope>NUCLEOTIDE SEQUENCE</scope>
    <source>
        <strain evidence="4">Y486</strain>
    </source>
</reference>
<dbReference type="EMBL" id="HE573025">
    <property type="protein sequence ID" value="CCC50374.1"/>
    <property type="molecule type" value="Genomic_DNA"/>
</dbReference>
<protein>
    <submittedName>
        <fullName evidence="4">Putative actin-like protein</fullName>
    </submittedName>
</protein>
<gene>
    <name evidence="4" type="ORF">TVY486_0901970</name>
</gene>
<dbReference type="Gene3D" id="3.90.640.10">
    <property type="entry name" value="Actin, Chain A, domain 4"/>
    <property type="match status" value="1"/>
</dbReference>
<dbReference type="Pfam" id="PF00022">
    <property type="entry name" value="Actin"/>
    <property type="match status" value="1"/>
</dbReference>
<feature type="chain" id="PRO_5003409920" evidence="3">
    <location>
        <begin position="24"/>
        <end position="456"/>
    </location>
</feature>
<evidence type="ECO:0000256" key="3">
    <source>
        <dbReference type="SAM" id="SignalP"/>
    </source>
</evidence>
<name>G0U271_TRYVY</name>
<dbReference type="SUPFAM" id="SSF53067">
    <property type="entry name" value="Actin-like ATPase domain"/>
    <property type="match status" value="2"/>
</dbReference>